<dbReference type="EMBL" id="CM029041">
    <property type="protein sequence ID" value="KAG2626685.1"/>
    <property type="molecule type" value="Genomic_DNA"/>
</dbReference>
<organism evidence="1 2">
    <name type="scientific">Panicum virgatum</name>
    <name type="common">Blackwell switchgrass</name>
    <dbReference type="NCBI Taxonomy" id="38727"/>
    <lineage>
        <taxon>Eukaryota</taxon>
        <taxon>Viridiplantae</taxon>
        <taxon>Streptophyta</taxon>
        <taxon>Embryophyta</taxon>
        <taxon>Tracheophyta</taxon>
        <taxon>Spermatophyta</taxon>
        <taxon>Magnoliopsida</taxon>
        <taxon>Liliopsida</taxon>
        <taxon>Poales</taxon>
        <taxon>Poaceae</taxon>
        <taxon>PACMAD clade</taxon>
        <taxon>Panicoideae</taxon>
        <taxon>Panicodae</taxon>
        <taxon>Paniceae</taxon>
        <taxon>Panicinae</taxon>
        <taxon>Panicum</taxon>
        <taxon>Panicum sect. Hiantes</taxon>
    </lineage>
</organism>
<protein>
    <submittedName>
        <fullName evidence="1">Uncharacterized protein</fullName>
    </submittedName>
</protein>
<accession>A0A8T0UXC2</accession>
<dbReference type="AlphaFoldDB" id="A0A8T0UXC2"/>
<keyword evidence="2" id="KW-1185">Reference proteome</keyword>
<evidence type="ECO:0000313" key="2">
    <source>
        <dbReference type="Proteomes" id="UP000823388"/>
    </source>
</evidence>
<reference evidence="1" key="1">
    <citation type="submission" date="2020-05" db="EMBL/GenBank/DDBJ databases">
        <title>WGS assembly of Panicum virgatum.</title>
        <authorList>
            <person name="Lovell J.T."/>
            <person name="Jenkins J."/>
            <person name="Shu S."/>
            <person name="Juenger T.E."/>
            <person name="Schmutz J."/>
        </authorList>
    </citation>
    <scope>NUCLEOTIDE SEQUENCE</scope>
    <source>
        <strain evidence="1">AP13</strain>
    </source>
</reference>
<proteinExistence type="predicted"/>
<name>A0A8T0UXC2_PANVG</name>
<sequence>MQFCAFARPFIYIWLPYVGLQTTPRGSRMLHLHLWSYQQQDMIVMMLLRISNLSVFEQQSSWV</sequence>
<comment type="caution">
    <text evidence="1">The sequence shown here is derived from an EMBL/GenBank/DDBJ whole genome shotgun (WGS) entry which is preliminary data.</text>
</comment>
<dbReference type="Proteomes" id="UP000823388">
    <property type="component" value="Chromosome 3K"/>
</dbReference>
<evidence type="ECO:0000313" key="1">
    <source>
        <dbReference type="EMBL" id="KAG2626685.1"/>
    </source>
</evidence>
<gene>
    <name evidence="1" type="ORF">PVAP13_3KG374100</name>
</gene>